<accession>A0A317MWW5</accession>
<dbReference type="PANTHER" id="PTHR11986">
    <property type="entry name" value="AMINOTRANSFERASE CLASS III"/>
    <property type="match status" value="1"/>
</dbReference>
<dbReference type="InterPro" id="IPR015421">
    <property type="entry name" value="PyrdxlP-dep_Trfase_major"/>
</dbReference>
<dbReference type="Proteomes" id="UP000246569">
    <property type="component" value="Unassembled WGS sequence"/>
</dbReference>
<dbReference type="CDD" id="cd00610">
    <property type="entry name" value="OAT_like"/>
    <property type="match status" value="1"/>
</dbReference>
<evidence type="ECO:0000313" key="8">
    <source>
        <dbReference type="Proteomes" id="UP000246569"/>
    </source>
</evidence>
<comment type="similarity">
    <text evidence="2 6">Belongs to the class-III pyridoxal-phosphate-dependent aminotransferase family.</text>
</comment>
<organism evidence="7 8">
    <name type="scientific">Plasticicumulans acidivorans</name>
    <dbReference type="NCBI Taxonomy" id="886464"/>
    <lineage>
        <taxon>Bacteria</taxon>
        <taxon>Pseudomonadati</taxon>
        <taxon>Pseudomonadota</taxon>
        <taxon>Gammaproteobacteria</taxon>
        <taxon>Candidatus Competibacteraceae</taxon>
        <taxon>Plasticicumulans</taxon>
    </lineage>
</organism>
<gene>
    <name evidence="7" type="ORF">C7443_1104</name>
</gene>
<protein>
    <submittedName>
        <fullName evidence="7">4-aminobutyrate aminotransferase</fullName>
    </submittedName>
</protein>
<dbReference type="InterPro" id="IPR015422">
    <property type="entry name" value="PyrdxlP-dep_Trfase_small"/>
</dbReference>
<evidence type="ECO:0000256" key="1">
    <source>
        <dbReference type="ARBA" id="ARBA00001933"/>
    </source>
</evidence>
<dbReference type="InterPro" id="IPR049704">
    <property type="entry name" value="Aminotrans_3_PPA_site"/>
</dbReference>
<evidence type="ECO:0000256" key="3">
    <source>
        <dbReference type="ARBA" id="ARBA00022576"/>
    </source>
</evidence>
<evidence type="ECO:0000256" key="4">
    <source>
        <dbReference type="ARBA" id="ARBA00022679"/>
    </source>
</evidence>
<dbReference type="PROSITE" id="PS00600">
    <property type="entry name" value="AA_TRANSFER_CLASS_3"/>
    <property type="match status" value="1"/>
</dbReference>
<comment type="cofactor">
    <cofactor evidence="1">
        <name>pyridoxal 5'-phosphate</name>
        <dbReference type="ChEBI" id="CHEBI:597326"/>
    </cofactor>
</comment>
<dbReference type="PANTHER" id="PTHR11986:SF58">
    <property type="entry name" value="LEUCINE_METHIONINE RACEMASE"/>
    <property type="match status" value="1"/>
</dbReference>
<reference evidence="7 8" key="1">
    <citation type="submission" date="2018-05" db="EMBL/GenBank/DDBJ databases">
        <title>Genomic Encyclopedia of Type Strains, Phase IV (KMG-IV): sequencing the most valuable type-strain genomes for metagenomic binning, comparative biology and taxonomic classification.</title>
        <authorList>
            <person name="Goeker M."/>
        </authorList>
    </citation>
    <scope>NUCLEOTIDE SEQUENCE [LARGE SCALE GENOMIC DNA]</scope>
    <source>
        <strain evidence="7 8">DSM 23606</strain>
    </source>
</reference>
<dbReference type="Gene3D" id="3.40.640.10">
    <property type="entry name" value="Type I PLP-dependent aspartate aminotransferase-like (Major domain)"/>
    <property type="match status" value="1"/>
</dbReference>
<dbReference type="NCBIfam" id="TIGR00700">
    <property type="entry name" value="GABAtrnsam"/>
    <property type="match status" value="1"/>
</dbReference>
<keyword evidence="8" id="KW-1185">Reference proteome</keyword>
<keyword evidence="5 6" id="KW-0663">Pyridoxal phosphate</keyword>
<dbReference type="InterPro" id="IPR005814">
    <property type="entry name" value="Aminotrans_3"/>
</dbReference>
<proteinExistence type="inferred from homology"/>
<dbReference type="GO" id="GO:0030170">
    <property type="term" value="F:pyridoxal phosphate binding"/>
    <property type="evidence" value="ECO:0007669"/>
    <property type="project" value="InterPro"/>
</dbReference>
<name>A0A317MWW5_9GAMM</name>
<dbReference type="SUPFAM" id="SSF53383">
    <property type="entry name" value="PLP-dependent transferases"/>
    <property type="match status" value="1"/>
</dbReference>
<comment type="caution">
    <text evidence="7">The sequence shown here is derived from an EMBL/GenBank/DDBJ whole genome shotgun (WGS) entry which is preliminary data.</text>
</comment>
<dbReference type="OrthoDB" id="9801052at2"/>
<dbReference type="GO" id="GO:0042802">
    <property type="term" value="F:identical protein binding"/>
    <property type="evidence" value="ECO:0007669"/>
    <property type="project" value="TreeGrafter"/>
</dbReference>
<evidence type="ECO:0000313" key="7">
    <source>
        <dbReference type="EMBL" id="PWV59459.1"/>
    </source>
</evidence>
<keyword evidence="4 7" id="KW-0808">Transferase</keyword>
<dbReference type="FunFam" id="3.40.640.10:FF:000013">
    <property type="entry name" value="4-aminobutyrate aminotransferase"/>
    <property type="match status" value="1"/>
</dbReference>
<dbReference type="InterPro" id="IPR004632">
    <property type="entry name" value="4NH2But_aminotransferase_bac"/>
</dbReference>
<dbReference type="GO" id="GO:0034386">
    <property type="term" value="F:4-aminobutyrate:2-oxoglutarate transaminase activity"/>
    <property type="evidence" value="ECO:0007669"/>
    <property type="project" value="InterPro"/>
</dbReference>
<dbReference type="InterPro" id="IPR050103">
    <property type="entry name" value="Class-III_PLP-dep_AT"/>
</dbReference>
<dbReference type="Gene3D" id="3.90.1150.10">
    <property type="entry name" value="Aspartate Aminotransferase, domain 1"/>
    <property type="match status" value="1"/>
</dbReference>
<evidence type="ECO:0000256" key="2">
    <source>
        <dbReference type="ARBA" id="ARBA00008954"/>
    </source>
</evidence>
<keyword evidence="3 7" id="KW-0032">Aminotransferase</keyword>
<dbReference type="GO" id="GO:0009448">
    <property type="term" value="P:gamma-aminobutyric acid metabolic process"/>
    <property type="evidence" value="ECO:0007669"/>
    <property type="project" value="InterPro"/>
</dbReference>
<dbReference type="Pfam" id="PF00202">
    <property type="entry name" value="Aminotran_3"/>
    <property type="match status" value="1"/>
</dbReference>
<dbReference type="EMBL" id="QGTJ01000010">
    <property type="protein sequence ID" value="PWV59459.1"/>
    <property type="molecule type" value="Genomic_DNA"/>
</dbReference>
<evidence type="ECO:0000256" key="6">
    <source>
        <dbReference type="RuleBase" id="RU003560"/>
    </source>
</evidence>
<dbReference type="AlphaFoldDB" id="A0A317MWW5"/>
<dbReference type="InterPro" id="IPR015424">
    <property type="entry name" value="PyrdxlP-dep_Trfase"/>
</dbReference>
<dbReference type="RefSeq" id="WP_110019516.1">
    <property type="nucleotide sequence ID" value="NZ_QGTJ01000010.1"/>
</dbReference>
<evidence type="ECO:0000256" key="5">
    <source>
        <dbReference type="ARBA" id="ARBA00022898"/>
    </source>
</evidence>
<dbReference type="PIRSF" id="PIRSF000521">
    <property type="entry name" value="Transaminase_4ab_Lys_Orn"/>
    <property type="match status" value="1"/>
</dbReference>
<sequence length="425" mass="44192">MSSNSELMARRNAALPRGVSQGFPIFMDHADNAEMWDVEGRRYIDFAGGIAVLNVGNVNPHVTAAVQTQAAKLNHTCFMVTAYESYVSVCEKLNALSGIPDAKSFLVSTGAEAVENAVKVARAYTGRGAVIAFGGGFHGRTLLAMSLTGKVAPYKTGFGPFPTGIYHAAFPNALHGVSVDDSIASIEKLFKFDVDPASVAAIIVEPVQGEGGFVVAPKEFLERVRALCDAHGIVMIVDEVQAGAGRTGSWLAVHQSGVQPDVVTMAKSIGGGYPLAAVIGKPQIMEAPVPGGLGGTYGGNPVACAAALAVFEVFERDKLLERSRALGEQLSGRLHTLAGKHKSIVDVRGLGAMVAFELGEGGDVHKPAAALTKALVAKAFEKGLILLSCGTYANVIRVLVPLTAEPALVDEGLDIVASCLAELGA</sequence>